<evidence type="ECO:0000313" key="5">
    <source>
        <dbReference type="EMBL" id="EJK62805.1"/>
    </source>
</evidence>
<dbReference type="Gene3D" id="3.40.50.300">
    <property type="entry name" value="P-loop containing nucleotide triphosphate hydrolases"/>
    <property type="match status" value="1"/>
</dbReference>
<sequence>VEDTAGGVPPDRNVPEQRPAQRRGGDQPRPAQGGDARQGADGQQEGLPRRREPAGEGGRGRRGEGARAVPEGGGGVRAGQGREGIARRVQAIAAMSAFMDEWPLLILCPSTARYHWEVELRHWMGSESRKLEGGCAIKGEGGGDEGNEESRPEEGEEVEEAASSADGKENTTILRNDQINVMTSGKGEILKRDGSTRVVICSISLVVNLIESNRLLPGMFKAIIVDESHALKSRSTKRTRYVVPLLRAAERVLLLSGTPALARPSELWPQLSVLGARRGRDGDGSAAPGSSSGGGGVWCDEDEFNEKYGKGKREETIRSGRLAELHTMLTSTVMIRRMKADILKNLPAKVREKAYVKVEDEDLRNEFRTYMQLLRQGRGILGKMAREQHRANPMSPNGNAASATSTAVLHPAMQPGGDGVIKNKAVLNHLYKLTGKSKIACVTKMLKSWLADPTKGKLCIFAHHLDVLDEVSKGAGLSNLPKSTTKYIRIDGSTTPQARQEQILRFQTDPTVRIAMLGITAAGVAVTLTASSTVWFTELFWTPAIMIQAEDRCHRIGQQARVRCIYFVARGTLDEVLWKLIEKKFRDLGQFVEGKDNNVIALERELEDEDEEAILADDDDDDEDNEDGDGKAKEGDSKKRKADDVFGELADDLGLEAEIAELAHEEEDMLRVVKADEEEDEDEAAEDTKTPRSSPTNDGTGAQQQQVEKKPAPVPAGSDGSAESKPPSAVLPIDAETAAATTDPNDDVIDLMDEEDEPVMTMGQLRESYRGCRVLENLRIPSGTHLIDPRLYSVRYPGPNYGLIMIQCNGRVCIKCHNSMNPPARPRIGSIIVALNGRLIPYGAPFQRVLSVLRDAMRFPPVKLHYVDDDDFLAYFEGDFLPSLPQSSQTQPTALQASSQLPPPARQTSEVIDLLDDDDD</sequence>
<feature type="domain" description="Helicase C-terminal" evidence="4">
    <location>
        <begin position="445"/>
        <end position="607"/>
    </location>
</feature>
<reference evidence="5 6" key="1">
    <citation type="journal article" date="2012" name="Genome Biol.">
        <title>Genome and low-iron response of an oceanic diatom adapted to chronic iron limitation.</title>
        <authorList>
            <person name="Lommer M."/>
            <person name="Specht M."/>
            <person name="Roy A.S."/>
            <person name="Kraemer L."/>
            <person name="Andreson R."/>
            <person name="Gutowska M.A."/>
            <person name="Wolf J."/>
            <person name="Bergner S.V."/>
            <person name="Schilhabel M.B."/>
            <person name="Klostermeier U.C."/>
            <person name="Beiko R.G."/>
            <person name="Rosenstiel P."/>
            <person name="Hippler M."/>
            <person name="Laroche J."/>
        </authorList>
    </citation>
    <scope>NUCLEOTIDE SEQUENCE [LARGE SCALE GENOMIC DNA]</scope>
    <source>
        <strain evidence="5 6">CCMP1005</strain>
    </source>
</reference>
<dbReference type="InterPro" id="IPR038718">
    <property type="entry name" value="SNF2-like_sf"/>
</dbReference>
<dbReference type="InterPro" id="IPR000330">
    <property type="entry name" value="SNF2_N"/>
</dbReference>
<evidence type="ECO:0000256" key="1">
    <source>
        <dbReference type="ARBA" id="ARBA00022801"/>
    </source>
</evidence>
<keyword evidence="1" id="KW-0378">Hydrolase</keyword>
<dbReference type="GO" id="GO:0016787">
    <property type="term" value="F:hydrolase activity"/>
    <property type="evidence" value="ECO:0007669"/>
    <property type="project" value="UniProtKB-KW"/>
</dbReference>
<dbReference type="OrthoDB" id="2801544at2759"/>
<evidence type="ECO:0008006" key="7">
    <source>
        <dbReference type="Google" id="ProtNLM"/>
    </source>
</evidence>
<feature type="compositionally biased region" description="Gly residues" evidence="2">
    <location>
        <begin position="71"/>
        <end position="81"/>
    </location>
</feature>
<comment type="caution">
    <text evidence="5">The sequence shown here is derived from an EMBL/GenBank/DDBJ whole genome shotgun (WGS) entry which is preliminary data.</text>
</comment>
<accession>K0SBV9</accession>
<feature type="compositionally biased region" description="Basic and acidic residues" evidence="2">
    <location>
        <begin position="47"/>
        <end position="65"/>
    </location>
</feature>
<dbReference type="InterPro" id="IPR027417">
    <property type="entry name" value="P-loop_NTPase"/>
</dbReference>
<dbReference type="PROSITE" id="PS51194">
    <property type="entry name" value="HELICASE_CTER"/>
    <property type="match status" value="1"/>
</dbReference>
<feature type="compositionally biased region" description="Polar residues" evidence="2">
    <location>
        <begin position="885"/>
        <end position="910"/>
    </location>
</feature>
<evidence type="ECO:0000313" key="6">
    <source>
        <dbReference type="Proteomes" id="UP000266841"/>
    </source>
</evidence>
<feature type="region of interest" description="Disordered" evidence="2">
    <location>
        <begin position="607"/>
        <end position="643"/>
    </location>
</feature>
<dbReference type="InterPro" id="IPR014001">
    <property type="entry name" value="Helicase_ATP-bd"/>
</dbReference>
<feature type="compositionally biased region" description="Polar residues" evidence="2">
    <location>
        <begin position="691"/>
        <end position="706"/>
    </location>
</feature>
<feature type="compositionally biased region" description="Basic and acidic residues" evidence="2">
    <location>
        <begin position="628"/>
        <end position="643"/>
    </location>
</feature>
<dbReference type="CDD" id="cd18793">
    <property type="entry name" value="SF2_C_SNF"/>
    <property type="match status" value="1"/>
</dbReference>
<dbReference type="SMART" id="SM00490">
    <property type="entry name" value="HELICc"/>
    <property type="match status" value="1"/>
</dbReference>
<keyword evidence="6" id="KW-1185">Reference proteome</keyword>
<dbReference type="SUPFAM" id="SSF52540">
    <property type="entry name" value="P-loop containing nucleoside triphosphate hydrolases"/>
    <property type="match status" value="2"/>
</dbReference>
<proteinExistence type="predicted"/>
<feature type="region of interest" description="Disordered" evidence="2">
    <location>
        <begin position="279"/>
        <end position="298"/>
    </location>
</feature>
<dbReference type="InterPro" id="IPR001650">
    <property type="entry name" value="Helicase_C-like"/>
</dbReference>
<name>K0SBV9_THAOC</name>
<dbReference type="GO" id="GO:0005524">
    <property type="term" value="F:ATP binding"/>
    <property type="evidence" value="ECO:0007669"/>
    <property type="project" value="InterPro"/>
</dbReference>
<feature type="region of interest" description="Disordered" evidence="2">
    <location>
        <begin position="675"/>
        <end position="728"/>
    </location>
</feature>
<feature type="region of interest" description="Disordered" evidence="2">
    <location>
        <begin position="133"/>
        <end position="170"/>
    </location>
</feature>
<dbReference type="Gene3D" id="3.40.50.10810">
    <property type="entry name" value="Tandem AAA-ATPase domain"/>
    <property type="match status" value="1"/>
</dbReference>
<dbReference type="GO" id="GO:0043596">
    <property type="term" value="C:nuclear replication fork"/>
    <property type="evidence" value="ECO:0007669"/>
    <property type="project" value="TreeGrafter"/>
</dbReference>
<evidence type="ECO:0000256" key="2">
    <source>
        <dbReference type="SAM" id="MobiDB-lite"/>
    </source>
</evidence>
<evidence type="ECO:0000259" key="3">
    <source>
        <dbReference type="PROSITE" id="PS51192"/>
    </source>
</evidence>
<feature type="domain" description="Helicase ATP-binding" evidence="3">
    <location>
        <begin position="171"/>
        <end position="277"/>
    </location>
</feature>
<dbReference type="InterPro" id="IPR049730">
    <property type="entry name" value="SNF2/RAD54-like_C"/>
</dbReference>
<dbReference type="PANTHER" id="PTHR45766">
    <property type="entry name" value="DNA ANNEALING HELICASE AND ENDONUCLEASE ZRANB3 FAMILY MEMBER"/>
    <property type="match status" value="1"/>
</dbReference>
<feature type="compositionally biased region" description="Low complexity" evidence="2">
    <location>
        <begin position="31"/>
        <end position="46"/>
    </location>
</feature>
<dbReference type="EMBL" id="AGNL01018609">
    <property type="protein sequence ID" value="EJK62805.1"/>
    <property type="molecule type" value="Genomic_DNA"/>
</dbReference>
<feature type="region of interest" description="Disordered" evidence="2">
    <location>
        <begin position="885"/>
        <end position="920"/>
    </location>
</feature>
<evidence type="ECO:0000259" key="4">
    <source>
        <dbReference type="PROSITE" id="PS51194"/>
    </source>
</evidence>
<dbReference type="Pfam" id="PF00271">
    <property type="entry name" value="Helicase_C"/>
    <property type="match status" value="1"/>
</dbReference>
<dbReference type="eggNOG" id="KOG1000">
    <property type="taxonomic scope" value="Eukaryota"/>
</dbReference>
<dbReference type="PANTHER" id="PTHR45766:SF6">
    <property type="entry name" value="SWI_SNF-RELATED MATRIX-ASSOCIATED ACTIN-DEPENDENT REGULATOR OF CHROMATIN SUBFAMILY A-LIKE PROTEIN 1"/>
    <property type="match status" value="1"/>
</dbReference>
<organism evidence="5 6">
    <name type="scientific">Thalassiosira oceanica</name>
    <name type="common">Marine diatom</name>
    <dbReference type="NCBI Taxonomy" id="159749"/>
    <lineage>
        <taxon>Eukaryota</taxon>
        <taxon>Sar</taxon>
        <taxon>Stramenopiles</taxon>
        <taxon>Ochrophyta</taxon>
        <taxon>Bacillariophyta</taxon>
        <taxon>Coscinodiscophyceae</taxon>
        <taxon>Thalassiosirophycidae</taxon>
        <taxon>Thalassiosirales</taxon>
        <taxon>Thalassiosiraceae</taxon>
        <taxon>Thalassiosira</taxon>
    </lineage>
</organism>
<protein>
    <recommendedName>
        <fullName evidence="7">Helicase ATP-binding domain-containing protein</fullName>
    </recommendedName>
</protein>
<feature type="non-terminal residue" evidence="5">
    <location>
        <position position="1"/>
    </location>
</feature>
<dbReference type="Pfam" id="PF00176">
    <property type="entry name" value="SNF2-rel_dom"/>
    <property type="match status" value="1"/>
</dbReference>
<feature type="compositionally biased region" description="Acidic residues" evidence="2">
    <location>
        <begin position="676"/>
        <end position="685"/>
    </location>
</feature>
<feature type="region of interest" description="Disordered" evidence="2">
    <location>
        <begin position="1"/>
        <end position="81"/>
    </location>
</feature>
<gene>
    <name evidence="5" type="ORF">THAOC_16568</name>
</gene>
<dbReference type="PROSITE" id="PS51192">
    <property type="entry name" value="HELICASE_ATP_BIND_1"/>
    <property type="match status" value="1"/>
</dbReference>
<dbReference type="AlphaFoldDB" id="K0SBV9"/>
<feature type="compositionally biased region" description="Acidic residues" evidence="2">
    <location>
        <begin position="607"/>
        <end position="627"/>
    </location>
</feature>
<dbReference type="OMA" id="NSFDDMW"/>
<dbReference type="SMART" id="SM00487">
    <property type="entry name" value="DEXDc"/>
    <property type="match status" value="1"/>
</dbReference>
<dbReference type="Proteomes" id="UP000266841">
    <property type="component" value="Unassembled WGS sequence"/>
</dbReference>
<dbReference type="GO" id="GO:0006281">
    <property type="term" value="P:DNA repair"/>
    <property type="evidence" value="ECO:0007669"/>
    <property type="project" value="TreeGrafter"/>
</dbReference>
<dbReference type="GO" id="GO:0031297">
    <property type="term" value="P:replication fork processing"/>
    <property type="evidence" value="ECO:0007669"/>
    <property type="project" value="TreeGrafter"/>
</dbReference>